<dbReference type="Proteomes" id="UP000632222">
    <property type="component" value="Unassembled WGS sequence"/>
</dbReference>
<dbReference type="PANTHER" id="PTHR30061:SF50">
    <property type="entry name" value="MALTOSE_MALTODEXTRIN-BINDING PERIPLASMIC PROTEIN"/>
    <property type="match status" value="1"/>
</dbReference>
<evidence type="ECO:0000256" key="4">
    <source>
        <dbReference type="ARBA" id="ARBA00022729"/>
    </source>
</evidence>
<evidence type="ECO:0000256" key="1">
    <source>
        <dbReference type="ARBA" id="ARBA00008520"/>
    </source>
</evidence>
<evidence type="ECO:0000256" key="3">
    <source>
        <dbReference type="ARBA" id="ARBA00022597"/>
    </source>
</evidence>
<protein>
    <submittedName>
        <fullName evidence="6">Maltose ABC transporter substrate-binding protein</fullName>
    </submittedName>
</protein>
<dbReference type="RefSeq" id="WP_189007285.1">
    <property type="nucleotide sequence ID" value="NZ_BMOD01000027.1"/>
</dbReference>
<comment type="caution">
    <text evidence="6">The sequence shown here is derived from an EMBL/GenBank/DDBJ whole genome shotgun (WGS) entry which is preliminary data.</text>
</comment>
<feature type="chain" id="PRO_5047203132" evidence="5">
    <location>
        <begin position="21"/>
        <end position="389"/>
    </location>
</feature>
<evidence type="ECO:0000256" key="2">
    <source>
        <dbReference type="ARBA" id="ARBA00022448"/>
    </source>
</evidence>
<keyword evidence="3" id="KW-0762">Sugar transport</keyword>
<dbReference type="PANTHER" id="PTHR30061">
    <property type="entry name" value="MALTOSE-BINDING PERIPLASMIC PROTEIN"/>
    <property type="match status" value="1"/>
</dbReference>
<name>A0ABQ2DCW1_9DEIO</name>
<dbReference type="Pfam" id="PF13416">
    <property type="entry name" value="SBP_bac_8"/>
    <property type="match status" value="1"/>
</dbReference>
<dbReference type="EMBL" id="BMOD01000027">
    <property type="protein sequence ID" value="GGJ53634.1"/>
    <property type="molecule type" value="Genomic_DNA"/>
</dbReference>
<dbReference type="Gene3D" id="3.40.190.10">
    <property type="entry name" value="Periplasmic binding protein-like II"/>
    <property type="match status" value="2"/>
</dbReference>
<gene>
    <name evidence="6" type="ORF">GCM10008938_44600</name>
</gene>
<evidence type="ECO:0000313" key="7">
    <source>
        <dbReference type="Proteomes" id="UP000632222"/>
    </source>
</evidence>
<dbReference type="InterPro" id="IPR006059">
    <property type="entry name" value="SBP"/>
</dbReference>
<accession>A0ABQ2DCW1</accession>
<proteinExistence type="inferred from homology"/>
<evidence type="ECO:0000313" key="6">
    <source>
        <dbReference type="EMBL" id="GGJ53634.1"/>
    </source>
</evidence>
<sequence length="389" mass="42503">MKHIRIALTSLSLLASTAFAETTLTFWHPMGGNDEVVLKKLTADYTRAHPDIKINLLFVPFAELQKKVSLAIPAGQGPDMFLGVHDGIGINSSSNLVLPVDSYIKKSDYLASTIDAVSFKGKLWGFPQSYETTTLIYNPKLVKTPPRTVEQLISTAKKFTKDSSYGFIYDIANFYYSYAWLSAVSEKPLFSDTGEFQVGVNEFTGLLNQLKTFQTSGIMPKEPSHDQAMALFKQGKAAMVITGPWGIAGFENDGVPFEMAPLPKVNGKSPKAFMGVKLYYISSQSKNAKASADFLKFLTSAGSEAYWATETGMLPANKLSYNNADVKKNKTVLGFSKQAKNAIPMGKAAEFGQIWDPAKEAVERVLFGNQAPSAAAQGLVDRVQKAIQK</sequence>
<organism evidence="6 7">
    <name type="scientific">Deinococcus roseus</name>
    <dbReference type="NCBI Taxonomy" id="392414"/>
    <lineage>
        <taxon>Bacteria</taxon>
        <taxon>Thermotogati</taxon>
        <taxon>Deinococcota</taxon>
        <taxon>Deinococci</taxon>
        <taxon>Deinococcales</taxon>
        <taxon>Deinococcaceae</taxon>
        <taxon>Deinococcus</taxon>
    </lineage>
</organism>
<reference evidence="7" key="1">
    <citation type="journal article" date="2019" name="Int. J. Syst. Evol. Microbiol.">
        <title>The Global Catalogue of Microorganisms (GCM) 10K type strain sequencing project: providing services to taxonomists for standard genome sequencing and annotation.</title>
        <authorList>
            <consortium name="The Broad Institute Genomics Platform"/>
            <consortium name="The Broad Institute Genome Sequencing Center for Infectious Disease"/>
            <person name="Wu L."/>
            <person name="Ma J."/>
        </authorList>
    </citation>
    <scope>NUCLEOTIDE SEQUENCE [LARGE SCALE GENOMIC DNA]</scope>
    <source>
        <strain evidence="7">JCM 14370</strain>
    </source>
</reference>
<dbReference type="PRINTS" id="PR00181">
    <property type="entry name" value="MALTOSEBP"/>
</dbReference>
<dbReference type="SUPFAM" id="SSF53850">
    <property type="entry name" value="Periplasmic binding protein-like II"/>
    <property type="match status" value="1"/>
</dbReference>
<dbReference type="InterPro" id="IPR006060">
    <property type="entry name" value="Maltose/Cyclodextrin-bd"/>
</dbReference>
<keyword evidence="2" id="KW-0813">Transport</keyword>
<evidence type="ECO:0000256" key="5">
    <source>
        <dbReference type="SAM" id="SignalP"/>
    </source>
</evidence>
<keyword evidence="4 5" id="KW-0732">Signal</keyword>
<feature type="signal peptide" evidence="5">
    <location>
        <begin position="1"/>
        <end position="20"/>
    </location>
</feature>
<keyword evidence="7" id="KW-1185">Reference proteome</keyword>
<comment type="similarity">
    <text evidence="1">Belongs to the bacterial solute-binding protein 1 family.</text>
</comment>